<accession>A0A1T4PYJ9</accession>
<organism evidence="1 2">
    <name type="scientific">Oceanospirillum multiglobuliferum</name>
    <dbReference type="NCBI Taxonomy" id="64969"/>
    <lineage>
        <taxon>Bacteria</taxon>
        <taxon>Pseudomonadati</taxon>
        <taxon>Pseudomonadota</taxon>
        <taxon>Gammaproteobacteria</taxon>
        <taxon>Oceanospirillales</taxon>
        <taxon>Oceanospirillaceae</taxon>
        <taxon>Oceanospirillum</taxon>
    </lineage>
</organism>
<name>A0A1T4PYJ9_9GAMM</name>
<dbReference type="STRING" id="64969.SAMN02745127_01658"/>
<dbReference type="Proteomes" id="UP000191418">
    <property type="component" value="Unassembled WGS sequence"/>
</dbReference>
<evidence type="ECO:0000313" key="2">
    <source>
        <dbReference type="Proteomes" id="UP000191418"/>
    </source>
</evidence>
<keyword evidence="2" id="KW-1185">Reference proteome</keyword>
<dbReference type="EMBL" id="MTSM01000009">
    <property type="protein sequence ID" value="OPX55426.1"/>
    <property type="molecule type" value="Genomic_DNA"/>
</dbReference>
<dbReference type="AlphaFoldDB" id="A0A1T4PYJ9"/>
<dbReference type="OrthoDB" id="6119303at2"/>
<gene>
    <name evidence="1" type="ORF">BTE48_08515</name>
</gene>
<protein>
    <submittedName>
        <fullName evidence="1">Uncharacterized protein</fullName>
    </submittedName>
</protein>
<dbReference type="RefSeq" id="WP_078745262.1">
    <property type="nucleotide sequence ID" value="NZ_FUXG01000010.1"/>
</dbReference>
<reference evidence="1 2" key="1">
    <citation type="submission" date="2017-01" db="EMBL/GenBank/DDBJ databases">
        <title>Genome Sequencing of a Marine Spirillum, Oceanospirillum multiglobuliferum ATCC 33336, from Japan.</title>
        <authorList>
            <person name="Carney J.G."/>
            <person name="Trachtenberg A.M."/>
            <person name="Rheaume B.A."/>
            <person name="Linnane J.D."/>
            <person name="Pitts N.L."/>
            <person name="Mykles D.L."/>
            <person name="Maclea K.S."/>
        </authorList>
    </citation>
    <scope>NUCLEOTIDE SEQUENCE [LARGE SCALE GENOMIC DNA]</scope>
    <source>
        <strain evidence="1 2">ATCC 33336</strain>
    </source>
</reference>
<evidence type="ECO:0000313" key="1">
    <source>
        <dbReference type="EMBL" id="OPX55426.1"/>
    </source>
</evidence>
<sequence length="111" mass="12718">MSDSSKVREKRFKNLLGIVLLSELMTGKRNLLNLMLDKGTTIDQDRKELELPPLPGNSWQGLDIKTQLRKARLESAILALSGDRKIDPTKKLVYRDNVYQPEKQPVSQKTR</sequence>
<comment type="caution">
    <text evidence="1">The sequence shown here is derived from an EMBL/GenBank/DDBJ whole genome shotgun (WGS) entry which is preliminary data.</text>
</comment>
<proteinExistence type="predicted"/>